<dbReference type="Proteomes" id="UP000050761">
    <property type="component" value="Unassembled WGS sequence"/>
</dbReference>
<reference evidence="3" key="2">
    <citation type="submission" date="2019-09" db="UniProtKB">
        <authorList>
            <consortium name="WormBaseParasite"/>
        </authorList>
    </citation>
    <scope>IDENTIFICATION</scope>
</reference>
<name>A0A183G0G0_HELPZ</name>
<dbReference type="WBParaSite" id="HPBE_0001457801-mRNA-1">
    <property type="protein sequence ID" value="HPBE_0001457801-mRNA-1"/>
    <property type="gene ID" value="HPBE_0001457801"/>
</dbReference>
<evidence type="ECO:0000313" key="2">
    <source>
        <dbReference type="Proteomes" id="UP000050761"/>
    </source>
</evidence>
<reference evidence="1 2" key="1">
    <citation type="submission" date="2018-11" db="EMBL/GenBank/DDBJ databases">
        <authorList>
            <consortium name="Pathogen Informatics"/>
        </authorList>
    </citation>
    <scope>NUCLEOTIDE SEQUENCE [LARGE SCALE GENOMIC DNA]</scope>
</reference>
<keyword evidence="2" id="KW-1185">Reference proteome</keyword>
<gene>
    <name evidence="1" type="ORF">HPBE_LOCUS14577</name>
</gene>
<accession>A0A3P7ZID9</accession>
<evidence type="ECO:0000313" key="3">
    <source>
        <dbReference type="WBParaSite" id="HPBE_0001457801-mRNA-1"/>
    </source>
</evidence>
<organism evidence="2 3">
    <name type="scientific">Heligmosomoides polygyrus</name>
    <name type="common">Parasitic roundworm</name>
    <dbReference type="NCBI Taxonomy" id="6339"/>
    <lineage>
        <taxon>Eukaryota</taxon>
        <taxon>Metazoa</taxon>
        <taxon>Ecdysozoa</taxon>
        <taxon>Nematoda</taxon>
        <taxon>Chromadorea</taxon>
        <taxon>Rhabditida</taxon>
        <taxon>Rhabditina</taxon>
        <taxon>Rhabditomorpha</taxon>
        <taxon>Strongyloidea</taxon>
        <taxon>Heligmosomidae</taxon>
        <taxon>Heligmosomoides</taxon>
    </lineage>
</organism>
<dbReference type="EMBL" id="UZAH01028428">
    <property type="protein sequence ID" value="VDP00072.1"/>
    <property type="molecule type" value="Genomic_DNA"/>
</dbReference>
<accession>A0A183G0G0</accession>
<dbReference type="AlphaFoldDB" id="A0A183G0G0"/>
<protein>
    <submittedName>
        <fullName evidence="3">Transmembrane protein</fullName>
    </submittedName>
</protein>
<sequence>MLPVVGQFEDEIRCGRLESERAVISTPTLTPQRDLWRWLITSIAAVVIASSLLSPSPLQQQHHRPSPSHQLATPIDERAFANECRL</sequence>
<proteinExistence type="predicted"/>
<evidence type="ECO:0000313" key="1">
    <source>
        <dbReference type="EMBL" id="VDP00072.1"/>
    </source>
</evidence>